<dbReference type="EC" id="3.5.4.12" evidence="7"/>
<reference evidence="7" key="1">
    <citation type="submission" date="2018-06" db="EMBL/GenBank/DDBJ databases">
        <authorList>
            <person name="Zhirakovskaya E."/>
        </authorList>
    </citation>
    <scope>NUCLEOTIDE SEQUENCE</scope>
</reference>
<dbReference type="AlphaFoldDB" id="A0A3B0ZIG9"/>
<dbReference type="GO" id="GO:0008270">
    <property type="term" value="F:zinc ion binding"/>
    <property type="evidence" value="ECO:0007669"/>
    <property type="project" value="InterPro"/>
</dbReference>
<sequence length="172" mass="19308">MKKQKYMSWHSYFMSIAYLSSFRSKDNKTQNGACIVDVNKKIIGIGYNGLPRGCDDNDADYWSDDDGSALKSKHTYVVHAEKNAIYNCMAHDMAGASMYVTQFPCNTCAQAIIQVGITSIIYASRKEHHNELNAAVEKMFNDAGVIATSFDDCEVSDREFLSGLITLKELYR</sequence>
<dbReference type="Pfam" id="PF00383">
    <property type="entry name" value="dCMP_cyt_deam_1"/>
    <property type="match status" value="1"/>
</dbReference>
<dbReference type="EMBL" id="UOFS01000006">
    <property type="protein sequence ID" value="VAW91461.1"/>
    <property type="molecule type" value="Genomic_DNA"/>
</dbReference>
<dbReference type="InterPro" id="IPR016473">
    <property type="entry name" value="dCMP_deaminase"/>
</dbReference>
<dbReference type="Gene3D" id="3.40.140.10">
    <property type="entry name" value="Cytidine Deaminase, domain 2"/>
    <property type="match status" value="1"/>
</dbReference>
<evidence type="ECO:0000256" key="3">
    <source>
        <dbReference type="ARBA" id="ARBA00022723"/>
    </source>
</evidence>
<name>A0A3B0ZIG9_9ZZZZ</name>
<protein>
    <submittedName>
        <fullName evidence="7">dCMP deaminase</fullName>
        <ecNumber evidence="7">3.5.4.12</ecNumber>
    </submittedName>
</protein>
<dbReference type="PANTHER" id="PTHR11086">
    <property type="entry name" value="DEOXYCYTIDYLATE DEAMINASE-RELATED"/>
    <property type="match status" value="1"/>
</dbReference>
<dbReference type="PANTHER" id="PTHR11086:SF18">
    <property type="entry name" value="DEOXYCYTIDYLATE DEAMINASE"/>
    <property type="match status" value="1"/>
</dbReference>
<keyword evidence="4 7" id="KW-0378">Hydrolase</keyword>
<organism evidence="7">
    <name type="scientific">hydrothermal vent metagenome</name>
    <dbReference type="NCBI Taxonomy" id="652676"/>
    <lineage>
        <taxon>unclassified sequences</taxon>
        <taxon>metagenomes</taxon>
        <taxon>ecological metagenomes</taxon>
    </lineage>
</organism>
<dbReference type="GO" id="GO:0005737">
    <property type="term" value="C:cytoplasm"/>
    <property type="evidence" value="ECO:0007669"/>
    <property type="project" value="TreeGrafter"/>
</dbReference>
<evidence type="ECO:0000259" key="6">
    <source>
        <dbReference type="PROSITE" id="PS51747"/>
    </source>
</evidence>
<comment type="similarity">
    <text evidence="2">Belongs to the cytidine and deoxycytidylate deaminase family.</text>
</comment>
<dbReference type="InterPro" id="IPR016192">
    <property type="entry name" value="APOBEC/CMP_deaminase_Zn-bd"/>
</dbReference>
<dbReference type="CDD" id="cd01286">
    <property type="entry name" value="deoxycytidylate_deaminase"/>
    <property type="match status" value="1"/>
</dbReference>
<dbReference type="GO" id="GO:0006220">
    <property type="term" value="P:pyrimidine nucleotide metabolic process"/>
    <property type="evidence" value="ECO:0007669"/>
    <property type="project" value="InterPro"/>
</dbReference>
<dbReference type="InterPro" id="IPR016193">
    <property type="entry name" value="Cytidine_deaminase-like"/>
</dbReference>
<dbReference type="SUPFAM" id="SSF53927">
    <property type="entry name" value="Cytidine deaminase-like"/>
    <property type="match status" value="1"/>
</dbReference>
<proteinExistence type="inferred from homology"/>
<gene>
    <name evidence="7" type="ORF">MNBD_GAMMA22-2733</name>
</gene>
<dbReference type="PROSITE" id="PS00903">
    <property type="entry name" value="CYT_DCMP_DEAMINASES_1"/>
    <property type="match status" value="1"/>
</dbReference>
<dbReference type="PROSITE" id="PS51747">
    <property type="entry name" value="CYT_DCMP_DEAMINASES_2"/>
    <property type="match status" value="1"/>
</dbReference>
<dbReference type="PIRSF" id="PIRSF006019">
    <property type="entry name" value="dCMP_deaminase"/>
    <property type="match status" value="1"/>
</dbReference>
<dbReference type="InterPro" id="IPR035105">
    <property type="entry name" value="Deoxycytidylate_deaminase_dom"/>
</dbReference>
<dbReference type="InterPro" id="IPR002125">
    <property type="entry name" value="CMP_dCMP_dom"/>
</dbReference>
<evidence type="ECO:0000256" key="1">
    <source>
        <dbReference type="ARBA" id="ARBA00001947"/>
    </source>
</evidence>
<dbReference type="GO" id="GO:0004132">
    <property type="term" value="F:dCMP deaminase activity"/>
    <property type="evidence" value="ECO:0007669"/>
    <property type="project" value="UniProtKB-EC"/>
</dbReference>
<dbReference type="InterPro" id="IPR015517">
    <property type="entry name" value="dCMP_deaminase-rel"/>
</dbReference>
<evidence type="ECO:0000256" key="2">
    <source>
        <dbReference type="ARBA" id="ARBA00006576"/>
    </source>
</evidence>
<evidence type="ECO:0000256" key="5">
    <source>
        <dbReference type="ARBA" id="ARBA00022833"/>
    </source>
</evidence>
<evidence type="ECO:0000256" key="4">
    <source>
        <dbReference type="ARBA" id="ARBA00022801"/>
    </source>
</evidence>
<accession>A0A3B0ZIG9</accession>
<comment type="cofactor">
    <cofactor evidence="1">
        <name>Zn(2+)</name>
        <dbReference type="ChEBI" id="CHEBI:29105"/>
    </cofactor>
</comment>
<evidence type="ECO:0000313" key="7">
    <source>
        <dbReference type="EMBL" id="VAW91461.1"/>
    </source>
</evidence>
<feature type="domain" description="CMP/dCMP-type deaminase" evidence="6">
    <location>
        <begin position="8"/>
        <end position="133"/>
    </location>
</feature>
<keyword evidence="3" id="KW-0479">Metal-binding</keyword>
<keyword evidence="5" id="KW-0862">Zinc</keyword>